<comment type="caution">
    <text evidence="11">The sequence shown here is derived from an EMBL/GenBank/DDBJ whole genome shotgun (WGS) entry which is preliminary data.</text>
</comment>
<dbReference type="Proteomes" id="UP000242502">
    <property type="component" value="Unassembled WGS sequence"/>
</dbReference>
<dbReference type="AlphaFoldDB" id="A0A1D2QM67"/>
<evidence type="ECO:0000313" key="12">
    <source>
        <dbReference type="Proteomes" id="UP000242502"/>
    </source>
</evidence>
<keyword evidence="8 9" id="KW-0012">Acyltransferase</keyword>
<evidence type="ECO:0000256" key="5">
    <source>
        <dbReference type="ARBA" id="ARBA00022741"/>
    </source>
</evidence>
<dbReference type="HAMAP" id="MF_01886">
    <property type="entry name" value="tRNA_acetyltr_TmcA"/>
    <property type="match status" value="1"/>
</dbReference>
<proteinExistence type="inferred from homology"/>
<keyword evidence="2 9" id="KW-0820">tRNA-binding</keyword>
<dbReference type="InterPro" id="IPR007807">
    <property type="entry name" value="TcmA/NAT10_helicase"/>
</dbReference>
<accession>A0A1D2QM67</accession>
<keyword evidence="3 9" id="KW-0808">Transferase</keyword>
<dbReference type="GO" id="GO:0051391">
    <property type="term" value="P:tRNA acetylation"/>
    <property type="evidence" value="ECO:0007669"/>
    <property type="project" value="UniProtKB-UniRule"/>
</dbReference>
<dbReference type="STRING" id="62101.AB835_12960"/>
<dbReference type="InterPro" id="IPR013562">
    <property type="entry name" value="TmcA/NAT10_N"/>
</dbReference>
<dbReference type="GO" id="GO:0002101">
    <property type="term" value="P:tRNA wobble cytosine modification"/>
    <property type="evidence" value="ECO:0007669"/>
    <property type="project" value="UniProtKB-UniRule"/>
</dbReference>
<dbReference type="GO" id="GO:0005737">
    <property type="term" value="C:cytoplasm"/>
    <property type="evidence" value="ECO:0007669"/>
    <property type="project" value="UniProtKB-SubCell"/>
</dbReference>
<dbReference type="PANTHER" id="PTHR10925">
    <property type="entry name" value="N-ACETYLTRANSFERASE 10"/>
    <property type="match status" value="1"/>
</dbReference>
<dbReference type="InterPro" id="IPR016181">
    <property type="entry name" value="Acyl_CoA_acyltransferase"/>
</dbReference>
<protein>
    <recommendedName>
        <fullName evidence="9">tRNA(Met) cytidine acetyltransferase TmcA</fullName>
        <ecNumber evidence="9">2.3.1.193</ecNumber>
    </recommendedName>
</protein>
<dbReference type="GO" id="GO:1904812">
    <property type="term" value="P:rRNA acetylation involved in maturation of SSU-rRNA"/>
    <property type="evidence" value="ECO:0007669"/>
    <property type="project" value="TreeGrafter"/>
</dbReference>
<feature type="domain" description="N-acetyltransferase" evidence="10">
    <location>
        <begin position="398"/>
        <end position="585"/>
    </location>
</feature>
<dbReference type="GO" id="GO:0005524">
    <property type="term" value="F:ATP binding"/>
    <property type="evidence" value="ECO:0007669"/>
    <property type="project" value="UniProtKB-UniRule"/>
</dbReference>
<dbReference type="GO" id="GO:0000049">
    <property type="term" value="F:tRNA binding"/>
    <property type="evidence" value="ECO:0007669"/>
    <property type="project" value="UniProtKB-UniRule"/>
</dbReference>
<sequence>MTSATIIRELQTQAHKNNQRRSLVFAGGAKWCRQQADIAIQEMMGQEAVGQENNHIVSLYIGGQVDPGIPVLAANKSKQWLGRELDFLVFDAHCGFDVDAFGAISGTLRAGGLMVLLVPELSQWSDFNDPEHKRIQVYPQTQEQVSGYYLERLAQLIKKTDALSLLTESNEYRRTCWPEATPVESNNYKAFHPNECRTKEQADAVALVHKVARGHRRRPLVLTADRGRGKSAALGIAAGQLLNEGIQKIIVTAPAKSSTDVIFQYALECCDLESEVVDQCLVFIAPDELIRVRPECDLLLVDEAAAIPASLLTELLHQYSRIVFSSTIHGYEGTGRGFAIRFRKVLDAKTPQWRSLHIHQPIRWVDNDPLEAFIFRALLLNAVPTEVQNLPKLSVNDYEFRQLTSEELIGNESLLTELFGLLVLAHYQTRPFDLRHILDGGNIEVSGLFQQGHLVATVLAAREGEIESDLVEPIWLGQRRVRGHLLPQSLSNHVGMADAVILKGLRIIRIAVHPDRQQQGLGSRLLDAVRQQAMNDQYDYLGTSFGATTELLRFWSRSYLIPVRMGMTREASSGTHSVMMLQGLTHKGQTLLNEAQARFRQQFHWLLMEGLEDLEVGIICILLQHIGYTEVYEEGPFEQKDLRSYIDGLRQYDCCMGSIKAYCMRLLVSETLDAPQQQLLVTKVLQNQSWQRVAGMLNLPGRKQVQQLLRETISERVKRSHLS</sequence>
<dbReference type="PROSITE" id="PS51186">
    <property type="entry name" value="GNAT"/>
    <property type="match status" value="1"/>
</dbReference>
<dbReference type="EC" id="2.3.1.193" evidence="9"/>
<keyword evidence="7 9" id="KW-0694">RNA-binding</keyword>
<dbReference type="InterPro" id="IPR000182">
    <property type="entry name" value="GNAT_dom"/>
</dbReference>
<feature type="binding site" evidence="9">
    <location>
        <position position="550"/>
    </location>
    <ligand>
        <name>acetyl-CoA</name>
        <dbReference type="ChEBI" id="CHEBI:57288"/>
    </ligand>
</feature>
<dbReference type="Gene3D" id="3.40.50.300">
    <property type="entry name" value="P-loop containing nucleotide triphosphate hydrolases"/>
    <property type="match status" value="1"/>
</dbReference>
<dbReference type="GO" id="GO:1990883">
    <property type="term" value="F:18S rRNA cytidine N-acetyltransferase activity"/>
    <property type="evidence" value="ECO:0007669"/>
    <property type="project" value="TreeGrafter"/>
</dbReference>
<evidence type="ECO:0000256" key="3">
    <source>
        <dbReference type="ARBA" id="ARBA00022679"/>
    </source>
</evidence>
<feature type="binding site" evidence="9">
    <location>
        <position position="363"/>
    </location>
    <ligand>
        <name>ATP</name>
        <dbReference type="ChEBI" id="CHEBI:30616"/>
    </ligand>
</feature>
<dbReference type="SUPFAM" id="SSF55729">
    <property type="entry name" value="Acyl-CoA N-acyltransferases (Nat)"/>
    <property type="match status" value="1"/>
</dbReference>
<reference evidence="11 12" key="1">
    <citation type="journal article" date="2016" name="Appl. Environ. Microbiol.">
        <title>Lack of Overt Genome Reduction in the Bryostatin-Producing Bryozoan Symbiont "Candidatus Endobugula sertula".</title>
        <authorList>
            <person name="Miller I.J."/>
            <person name="Vanee N."/>
            <person name="Fong S.S."/>
            <person name="Lim-Fong G.E."/>
            <person name="Kwan J.C."/>
        </authorList>
    </citation>
    <scope>NUCLEOTIDE SEQUENCE [LARGE SCALE GENOMIC DNA]</scope>
    <source>
        <strain evidence="11">AB1-4</strain>
    </source>
</reference>
<gene>
    <name evidence="9" type="primary">tmcA</name>
    <name evidence="11" type="ORF">AB835_12960</name>
</gene>
<dbReference type="EMBL" id="MDLC01000059">
    <property type="protein sequence ID" value="ODS22669.1"/>
    <property type="molecule type" value="Genomic_DNA"/>
</dbReference>
<keyword evidence="5 9" id="KW-0547">Nucleotide-binding</keyword>
<dbReference type="PANTHER" id="PTHR10925:SF5">
    <property type="entry name" value="RNA CYTIDINE ACETYLTRANSFERASE"/>
    <property type="match status" value="1"/>
</dbReference>
<keyword evidence="1 9" id="KW-0963">Cytoplasm</keyword>
<evidence type="ECO:0000256" key="1">
    <source>
        <dbReference type="ARBA" id="ARBA00022490"/>
    </source>
</evidence>
<dbReference type="Gene3D" id="3.40.630.30">
    <property type="match status" value="1"/>
</dbReference>
<dbReference type="Gene3D" id="1.20.120.890">
    <property type="entry name" value="tRNA(Met) cytidine acetyltransferase, tail domain"/>
    <property type="match status" value="1"/>
</dbReference>
<comment type="subcellular location">
    <subcellularLocation>
        <location evidence="9">Cytoplasm</location>
    </subcellularLocation>
</comment>
<feature type="binding site" evidence="9">
    <location>
        <position position="201"/>
    </location>
    <ligand>
        <name>ATP</name>
        <dbReference type="ChEBI" id="CHEBI:30616"/>
    </ligand>
</feature>
<organism evidence="11 12">
    <name type="scientific">Candidatus Endobugula sertula</name>
    <name type="common">Bugula neritina bacterial symbiont</name>
    <dbReference type="NCBI Taxonomy" id="62101"/>
    <lineage>
        <taxon>Bacteria</taxon>
        <taxon>Pseudomonadati</taxon>
        <taxon>Pseudomonadota</taxon>
        <taxon>Gammaproteobacteria</taxon>
        <taxon>Cellvibrionales</taxon>
        <taxon>Cellvibrionaceae</taxon>
        <taxon>Candidatus Endobugula</taxon>
    </lineage>
</organism>
<keyword evidence="4 9" id="KW-0819">tRNA processing</keyword>
<name>A0A1D2QM67_9GAMM</name>
<evidence type="ECO:0000256" key="2">
    <source>
        <dbReference type="ARBA" id="ARBA00022555"/>
    </source>
</evidence>
<dbReference type="InterPro" id="IPR024914">
    <property type="entry name" value="tRNA_acetyltr_TmcA"/>
</dbReference>
<evidence type="ECO:0000256" key="6">
    <source>
        <dbReference type="ARBA" id="ARBA00022840"/>
    </source>
</evidence>
<dbReference type="Pfam" id="PF08351">
    <property type="entry name" value="TmcA_N"/>
    <property type="match status" value="1"/>
</dbReference>
<evidence type="ECO:0000259" key="10">
    <source>
        <dbReference type="PROSITE" id="PS51186"/>
    </source>
</evidence>
<dbReference type="SUPFAM" id="SSF52540">
    <property type="entry name" value="P-loop containing nucleoside triphosphate hydrolases"/>
    <property type="match status" value="1"/>
</dbReference>
<dbReference type="InterPro" id="IPR027417">
    <property type="entry name" value="P-loop_NTPase"/>
</dbReference>
<comment type="function">
    <text evidence="9">Catalyzes the formation of N(4)-acetylcytidine (ac(4)C) at the wobble position of tRNA(Met), by using acetyl-CoA as an acetyl donor and ATP (or GTP).</text>
</comment>
<evidence type="ECO:0000313" key="11">
    <source>
        <dbReference type="EMBL" id="ODS22669.1"/>
    </source>
</evidence>
<dbReference type="Pfam" id="PF13718">
    <property type="entry name" value="GNAT_acetyltr_2"/>
    <property type="match status" value="2"/>
</dbReference>
<evidence type="ECO:0000256" key="9">
    <source>
        <dbReference type="HAMAP-Rule" id="MF_01886"/>
    </source>
</evidence>
<feature type="binding site" evidence="9">
    <location>
        <position position="557"/>
    </location>
    <ligand>
        <name>acetyl-CoA</name>
        <dbReference type="ChEBI" id="CHEBI:57288"/>
    </ligand>
</feature>
<comment type="catalytic activity">
    <reaction evidence="9">
        <text>cytidine(34) in elongator tRNA(Met) + acetyl-CoA + ATP + H2O = N(4)-acetylcytidine(34) in elongator tRNA(Met) + ADP + phosphate + CoA + H(+)</text>
        <dbReference type="Rhea" id="RHEA:43788"/>
        <dbReference type="Rhea" id="RHEA-COMP:10693"/>
        <dbReference type="Rhea" id="RHEA-COMP:10694"/>
        <dbReference type="ChEBI" id="CHEBI:15377"/>
        <dbReference type="ChEBI" id="CHEBI:15378"/>
        <dbReference type="ChEBI" id="CHEBI:30616"/>
        <dbReference type="ChEBI" id="CHEBI:43474"/>
        <dbReference type="ChEBI" id="CHEBI:57287"/>
        <dbReference type="ChEBI" id="CHEBI:57288"/>
        <dbReference type="ChEBI" id="CHEBI:74900"/>
        <dbReference type="ChEBI" id="CHEBI:82748"/>
        <dbReference type="ChEBI" id="CHEBI:456216"/>
        <dbReference type="EC" id="2.3.1.193"/>
    </reaction>
</comment>
<dbReference type="InterPro" id="IPR032672">
    <property type="entry name" value="TmcA/NAT10/Kre33"/>
</dbReference>
<evidence type="ECO:0000256" key="8">
    <source>
        <dbReference type="ARBA" id="ARBA00023315"/>
    </source>
</evidence>
<dbReference type="GO" id="GO:0051392">
    <property type="term" value="F:tRNA cytidine N4-acetyltransferase activity"/>
    <property type="evidence" value="ECO:0007669"/>
    <property type="project" value="UniProtKB-UniRule"/>
</dbReference>
<evidence type="ECO:0000256" key="7">
    <source>
        <dbReference type="ARBA" id="ARBA00022884"/>
    </source>
</evidence>
<dbReference type="InterPro" id="IPR038321">
    <property type="entry name" value="TmcA_C_sf"/>
</dbReference>
<feature type="binding site" evidence="9">
    <location>
        <begin position="510"/>
        <end position="512"/>
    </location>
    <ligand>
        <name>acetyl-CoA</name>
        <dbReference type="ChEBI" id="CHEBI:57288"/>
    </ligand>
</feature>
<evidence type="ECO:0000256" key="4">
    <source>
        <dbReference type="ARBA" id="ARBA00022694"/>
    </source>
</evidence>
<dbReference type="CDD" id="cd04301">
    <property type="entry name" value="NAT_SF"/>
    <property type="match status" value="1"/>
</dbReference>
<comment type="caution">
    <text evidence="9">Lacks conserved residue(s) required for the propagation of feature annotation.</text>
</comment>
<comment type="similarity">
    <text evidence="9">Belongs to the TmcA family.</text>
</comment>
<dbReference type="Gene3D" id="3.40.50.11040">
    <property type="match status" value="1"/>
</dbReference>
<keyword evidence="6 9" id="KW-0067">ATP-binding</keyword>
<dbReference type="Pfam" id="PF05127">
    <property type="entry name" value="NAT10_TcmA_helicase"/>
    <property type="match status" value="1"/>
</dbReference>